<dbReference type="Gene3D" id="3.40.1090.10">
    <property type="entry name" value="Cytosolic phospholipase A2 catalytic domain"/>
    <property type="match status" value="1"/>
</dbReference>
<protein>
    <recommendedName>
        <fullName evidence="5">PNPLA domain-containing protein</fullName>
    </recommendedName>
</protein>
<dbReference type="GO" id="GO:0046486">
    <property type="term" value="P:glycerolipid metabolic process"/>
    <property type="evidence" value="ECO:0007669"/>
    <property type="project" value="UniProtKB-ARBA"/>
</dbReference>
<dbReference type="Pfam" id="PF01734">
    <property type="entry name" value="Patatin"/>
    <property type="match status" value="1"/>
</dbReference>
<dbReference type="HOGENOM" id="CLU_000288_144_2_1"/>
<dbReference type="AlphaFoldDB" id="A0A0C2WUR7"/>
<feature type="domain" description="PNPLA" evidence="5">
    <location>
        <begin position="10"/>
        <end position="206"/>
    </location>
</feature>
<dbReference type="PANTHER" id="PTHR24185">
    <property type="entry name" value="CALCIUM-INDEPENDENT PHOSPHOLIPASE A2-GAMMA"/>
    <property type="match status" value="1"/>
</dbReference>
<comment type="caution">
    <text evidence="4">Lacks conserved residue(s) required for the propagation of feature annotation.</text>
</comment>
<dbReference type="SUPFAM" id="SSF52151">
    <property type="entry name" value="FabD/lysophospholipase-like"/>
    <property type="match status" value="1"/>
</dbReference>
<keyword evidence="3" id="KW-0443">Lipid metabolism</keyword>
<dbReference type="GO" id="GO:0047499">
    <property type="term" value="F:calcium-independent phospholipase A2 activity"/>
    <property type="evidence" value="ECO:0007669"/>
    <property type="project" value="TreeGrafter"/>
</dbReference>
<proteinExistence type="predicted"/>
<organism evidence="6 7">
    <name type="scientific">Serendipita vermifera MAFF 305830</name>
    <dbReference type="NCBI Taxonomy" id="933852"/>
    <lineage>
        <taxon>Eukaryota</taxon>
        <taxon>Fungi</taxon>
        <taxon>Dikarya</taxon>
        <taxon>Basidiomycota</taxon>
        <taxon>Agaricomycotina</taxon>
        <taxon>Agaricomycetes</taxon>
        <taxon>Sebacinales</taxon>
        <taxon>Serendipitaceae</taxon>
        <taxon>Serendipita</taxon>
    </lineage>
</organism>
<dbReference type="GO" id="GO:0016020">
    <property type="term" value="C:membrane"/>
    <property type="evidence" value="ECO:0007669"/>
    <property type="project" value="TreeGrafter"/>
</dbReference>
<dbReference type="GO" id="GO:0016042">
    <property type="term" value="P:lipid catabolic process"/>
    <property type="evidence" value="ECO:0007669"/>
    <property type="project" value="UniProtKB-KW"/>
</dbReference>
<sequence>MASKMNLKLVSLDDGGIRGFSQLEIMSNIMHRLNWEHQSDESEECRLPYEHFDLIGGSGTGGLIAILLGKLRMSVEEASDTFFSIVEHAYTPSNLSASERSGALRKCMEDAMRSKGLPIDLQLVGKQQAGCPCFVVASPRTNASSTLCFRSYPIRSQPSSKITVIDAVLATCATQPDFASVHSGSGLKRREYISSSGAAYPTHEAISEAHLLFGGDATVASILSMGTGHPGIISFPQEGGEAALLKTMREMMHDCEQRAQQMEQQIGRDGIYSRLSVEQGLQNHHSEQTSKPEWIVAQTEDYLNLRDTRNKLDLFVKNITDQTATITLDHLRHVSDSRAPERMAVSVEKSLGILSEQASLKF</sequence>
<dbReference type="OrthoDB" id="1658288at2759"/>
<keyword evidence="2" id="KW-0442">Lipid degradation</keyword>
<keyword evidence="7" id="KW-1185">Reference proteome</keyword>
<dbReference type="Proteomes" id="UP000054097">
    <property type="component" value="Unassembled WGS sequence"/>
</dbReference>
<evidence type="ECO:0000256" key="1">
    <source>
        <dbReference type="ARBA" id="ARBA00022801"/>
    </source>
</evidence>
<name>A0A0C2WUR7_SERVB</name>
<evidence type="ECO:0000313" key="6">
    <source>
        <dbReference type="EMBL" id="KIM29938.1"/>
    </source>
</evidence>
<dbReference type="EMBL" id="KN824286">
    <property type="protein sequence ID" value="KIM29938.1"/>
    <property type="molecule type" value="Genomic_DNA"/>
</dbReference>
<dbReference type="InterPro" id="IPR016035">
    <property type="entry name" value="Acyl_Trfase/lysoPLipase"/>
</dbReference>
<evidence type="ECO:0000313" key="7">
    <source>
        <dbReference type="Proteomes" id="UP000054097"/>
    </source>
</evidence>
<evidence type="ECO:0000256" key="4">
    <source>
        <dbReference type="PROSITE-ProRule" id="PRU01161"/>
    </source>
</evidence>
<dbReference type="GO" id="GO:0019369">
    <property type="term" value="P:arachidonate metabolic process"/>
    <property type="evidence" value="ECO:0007669"/>
    <property type="project" value="TreeGrafter"/>
</dbReference>
<evidence type="ECO:0000259" key="5">
    <source>
        <dbReference type="PROSITE" id="PS51635"/>
    </source>
</evidence>
<keyword evidence="1" id="KW-0378">Hydrolase</keyword>
<reference evidence="7" key="2">
    <citation type="submission" date="2015-01" db="EMBL/GenBank/DDBJ databases">
        <title>Evolutionary Origins and Diversification of the Mycorrhizal Mutualists.</title>
        <authorList>
            <consortium name="DOE Joint Genome Institute"/>
            <consortium name="Mycorrhizal Genomics Consortium"/>
            <person name="Kohler A."/>
            <person name="Kuo A."/>
            <person name="Nagy L.G."/>
            <person name="Floudas D."/>
            <person name="Copeland A."/>
            <person name="Barry K.W."/>
            <person name="Cichocki N."/>
            <person name="Veneault-Fourrey C."/>
            <person name="LaButti K."/>
            <person name="Lindquist E.A."/>
            <person name="Lipzen A."/>
            <person name="Lundell T."/>
            <person name="Morin E."/>
            <person name="Murat C."/>
            <person name="Riley R."/>
            <person name="Ohm R."/>
            <person name="Sun H."/>
            <person name="Tunlid A."/>
            <person name="Henrissat B."/>
            <person name="Grigoriev I.V."/>
            <person name="Hibbett D.S."/>
            <person name="Martin F."/>
        </authorList>
    </citation>
    <scope>NUCLEOTIDE SEQUENCE [LARGE SCALE GENOMIC DNA]</scope>
    <source>
        <strain evidence="7">MAFF 305830</strain>
    </source>
</reference>
<dbReference type="PANTHER" id="PTHR24185:SF1">
    <property type="entry name" value="CALCIUM-INDEPENDENT PHOSPHOLIPASE A2-GAMMA"/>
    <property type="match status" value="1"/>
</dbReference>
<accession>A0A0C2WUR7</accession>
<reference evidence="6 7" key="1">
    <citation type="submission" date="2014-04" db="EMBL/GenBank/DDBJ databases">
        <authorList>
            <consortium name="DOE Joint Genome Institute"/>
            <person name="Kuo A."/>
            <person name="Zuccaro A."/>
            <person name="Kohler A."/>
            <person name="Nagy L.G."/>
            <person name="Floudas D."/>
            <person name="Copeland A."/>
            <person name="Barry K.W."/>
            <person name="Cichocki N."/>
            <person name="Veneault-Fourrey C."/>
            <person name="LaButti K."/>
            <person name="Lindquist E.A."/>
            <person name="Lipzen A."/>
            <person name="Lundell T."/>
            <person name="Morin E."/>
            <person name="Murat C."/>
            <person name="Sun H."/>
            <person name="Tunlid A."/>
            <person name="Henrissat B."/>
            <person name="Grigoriev I.V."/>
            <person name="Hibbett D.S."/>
            <person name="Martin F."/>
            <person name="Nordberg H.P."/>
            <person name="Cantor M.N."/>
            <person name="Hua S.X."/>
        </authorList>
    </citation>
    <scope>NUCLEOTIDE SEQUENCE [LARGE SCALE GENOMIC DNA]</scope>
    <source>
        <strain evidence="6 7">MAFF 305830</strain>
    </source>
</reference>
<gene>
    <name evidence="6" type="ORF">M408DRAFT_99101</name>
</gene>
<dbReference type="PROSITE" id="PS51635">
    <property type="entry name" value="PNPLA"/>
    <property type="match status" value="1"/>
</dbReference>
<evidence type="ECO:0000256" key="3">
    <source>
        <dbReference type="ARBA" id="ARBA00023098"/>
    </source>
</evidence>
<evidence type="ECO:0000256" key="2">
    <source>
        <dbReference type="ARBA" id="ARBA00022963"/>
    </source>
</evidence>
<dbReference type="InterPro" id="IPR002641">
    <property type="entry name" value="PNPLA_dom"/>
</dbReference>